<dbReference type="PaxDb" id="7165-AGAP012079-PA"/>
<reference evidence="3" key="1">
    <citation type="journal article" date="2002" name="Science">
        <title>The genome sequence of the malaria mosquito Anopheles gambiae.</title>
        <authorList>
            <person name="Holt R.A."/>
            <person name="Subramanian G.M."/>
            <person name="Halpern A."/>
            <person name="Sutton G.G."/>
            <person name="Charlab R."/>
            <person name="Nusskern D.R."/>
            <person name="Wincker P."/>
            <person name="Clark A.G."/>
            <person name="Ribeiro J.M."/>
            <person name="Wides R."/>
            <person name="Salzberg S.L."/>
            <person name="Loftus B."/>
            <person name="Yandell M."/>
            <person name="Majoros W.H."/>
            <person name="Rusch D.B."/>
            <person name="Lai Z."/>
            <person name="Kraft C.L."/>
            <person name="Abril J.F."/>
            <person name="Anthouard V."/>
            <person name="Arensburger P."/>
            <person name="Atkinson P.W."/>
            <person name="Baden H."/>
            <person name="de Berardinis V."/>
            <person name="Baldwin D."/>
            <person name="Benes V."/>
            <person name="Biedler J."/>
            <person name="Blass C."/>
            <person name="Bolanos R."/>
            <person name="Boscus D."/>
            <person name="Barnstead M."/>
            <person name="Cai S."/>
            <person name="Center A."/>
            <person name="Chaturverdi K."/>
            <person name="Christophides G.K."/>
            <person name="Chrystal M.A."/>
            <person name="Clamp M."/>
            <person name="Cravchik A."/>
            <person name="Curwen V."/>
            <person name="Dana A."/>
            <person name="Delcher A."/>
            <person name="Dew I."/>
            <person name="Evans C.A."/>
            <person name="Flanigan M."/>
            <person name="Grundschober-Freimoser A."/>
            <person name="Friedli L."/>
            <person name="Gu Z."/>
            <person name="Guan P."/>
            <person name="Guigo R."/>
            <person name="Hillenmeyer M.E."/>
            <person name="Hladun S.L."/>
            <person name="Hogan J.R."/>
            <person name="Hong Y.S."/>
            <person name="Hoover J."/>
            <person name="Jaillon O."/>
            <person name="Ke Z."/>
            <person name="Kodira C."/>
            <person name="Kokoza E."/>
            <person name="Koutsos A."/>
            <person name="Letunic I."/>
            <person name="Levitsky A."/>
            <person name="Liang Y."/>
            <person name="Lin J.J."/>
            <person name="Lobo N.F."/>
            <person name="Lopez J.R."/>
            <person name="Malek J.A."/>
            <person name="McIntosh T.C."/>
            <person name="Meister S."/>
            <person name="Miller J."/>
            <person name="Mobarry C."/>
            <person name="Mongin E."/>
            <person name="Murphy S.D."/>
            <person name="O'Brochta D.A."/>
            <person name="Pfannkoch C."/>
            <person name="Qi R."/>
            <person name="Regier M.A."/>
            <person name="Remington K."/>
            <person name="Shao H."/>
            <person name="Sharakhova M.V."/>
            <person name="Sitter C.D."/>
            <person name="Shetty J."/>
            <person name="Smith T.J."/>
            <person name="Strong R."/>
            <person name="Sun J."/>
            <person name="Thomasova D."/>
            <person name="Ton L.Q."/>
            <person name="Topalis P."/>
            <person name="Tu Z."/>
            <person name="Unger M.F."/>
            <person name="Walenz B."/>
            <person name="Wang A."/>
            <person name="Wang J."/>
            <person name="Wang M."/>
            <person name="Wang X."/>
            <person name="Woodford K.J."/>
            <person name="Wortman J.R."/>
            <person name="Wu M."/>
            <person name="Yao A."/>
            <person name="Zdobnov E.M."/>
            <person name="Zhang H."/>
            <person name="Zhao Q."/>
            <person name="Zhao S."/>
            <person name="Zhu S.C."/>
            <person name="Zhimulev I."/>
            <person name="Coluzzi M."/>
            <person name="della Torre A."/>
            <person name="Roth C.W."/>
            <person name="Louis C."/>
            <person name="Kalush F."/>
            <person name="Mural R.J."/>
            <person name="Myers E.W."/>
            <person name="Adams M.D."/>
            <person name="Smith H.O."/>
            <person name="Broder S."/>
            <person name="Gardner M.J."/>
            <person name="Fraser C.M."/>
            <person name="Birney E."/>
            <person name="Bork P."/>
            <person name="Brey P.T."/>
            <person name="Venter J.C."/>
            <person name="Weissenbach J."/>
            <person name="Kafatos F.C."/>
            <person name="Collins F.H."/>
            <person name="Hoffman S.L."/>
        </authorList>
    </citation>
    <scope>NUCLEOTIDE SEQUENCE [LARGE SCALE GENOMIC DNA]</scope>
    <source>
        <strain evidence="3">PEST</strain>
    </source>
</reference>
<feature type="coiled-coil region" evidence="1">
    <location>
        <begin position="254"/>
        <end position="313"/>
    </location>
</feature>
<feature type="region of interest" description="Disordered" evidence="2">
    <location>
        <begin position="1"/>
        <end position="27"/>
    </location>
</feature>
<dbReference type="PhylomeDB" id="Q5TN00"/>
<feature type="coiled-coil region" evidence="1">
    <location>
        <begin position="739"/>
        <end position="812"/>
    </location>
</feature>
<feature type="non-terminal residue" evidence="3">
    <location>
        <position position="1"/>
    </location>
</feature>
<dbReference type="OMA" id="RYLEMYE"/>
<gene>
    <name evidence="3" type="ORF">AgaP_AGAP012079</name>
</gene>
<feature type="compositionally biased region" description="Basic and acidic residues" evidence="2">
    <location>
        <begin position="9"/>
        <end position="26"/>
    </location>
</feature>
<reference evidence="3" key="3">
    <citation type="journal article" date="2004" name="Trends Parasitol.">
        <title>The Anopheles gambiae genome: an update.</title>
        <authorList>
            <person name="Mongin E."/>
            <person name="Louis C."/>
            <person name="Holt R.A."/>
            <person name="Birney E."/>
            <person name="Collins F.H."/>
        </authorList>
    </citation>
    <scope>NUCLEOTIDE SEQUENCE</scope>
    <source>
        <strain evidence="3">PEST</strain>
    </source>
</reference>
<dbReference type="EMBL" id="AAAB01008986">
    <property type="protein sequence ID" value="EAL38762.3"/>
    <property type="molecule type" value="Genomic_DNA"/>
</dbReference>
<dbReference type="FunCoup" id="Q5TN00">
    <property type="interactions" value="6"/>
</dbReference>
<reference evidence="3" key="4">
    <citation type="journal article" date="2007" name="Genome Biol.">
        <title>Update of the Anopheles gambiae PEST genome assembly.</title>
        <authorList>
            <person name="Sharakhova M.V."/>
            <person name="Hammond M.P."/>
            <person name="Lobo N.F."/>
            <person name="Krzywinski J."/>
            <person name="Unger M.F."/>
            <person name="Hillenmeyer M.E."/>
            <person name="Bruggner R.V."/>
            <person name="Birney E."/>
            <person name="Collins F.H."/>
        </authorList>
    </citation>
    <scope>NUCLEOTIDE SEQUENCE</scope>
    <source>
        <strain evidence="3">PEST</strain>
    </source>
</reference>
<proteinExistence type="predicted"/>
<dbReference type="InParanoid" id="Q5TN00"/>
<sequence>VSSPSAFAEPKEKELPKKSKKEDKIKIGGSMDAESIKTTKSALSLFRTPSLPRRLKFKHISDLTPKKSSAKEEKLSRLAECGSSEKAPEVPAASKVPPIVQLYNKIDVNKEALAKAREENEQLQAKMQELRAEHQRAELDRMSLIAEKDNQIMLLERELTSITKADELLQHIAEGCLEKVKEYEGEIRELHRSYERQLCDMHDSKTELEIRYEELLVVHRMLQNDYEVIEGENHFLNEELVALREILEAHDVELQRKTDEIKLMEDGLNELVIEGRDLKEQVRYLKAQAEEDMVRYVEEGRNTIREIDQLRQENARLLTKVAEQVAIVAGMQEELNERQFEMDDLRSDIRNEFNQELTALCKKHEAQVATMTELNEMKIKECESIFKELDKCQKIAETEIMQCEFEKRDLRTLWEASNEVIKENENRLAELERRLKVELEPGAKSRDELETEARDLALECSRLKTEKYNYQLTLNNTRSTVNILMERLKKSDGDVELLKAELEQVLRSKAETETANGKLREELVEYQRVLGALRTSSTALEKEMRDKSEVFEKLMSSEEEAILTVSQIGKLFSERMEESMGRYLEMYEELKKKYDAREAYIQDLKALLDEFANGIELARIELDTKDKKIFELENENKNIKLENMTFRFKCEQFEKYNQAESRLGAGGPVEQEEQEAVDDDERLVPNFLIENIINQLEQQEQQQQQHQGGMSEKQPLGTIHEMIESAGGDQNGSEIIEKLKETEEKLRIVEEFAKETSDKYTELLENQNNRQKMKNLECNKDQQQLKAKIAKLQELNKKQENTIQNLQQQLSTFDSPQKLNGSIKYLSATASPKTPKKQLIVSPFPGKENRSPAQIGVFSPRSNVLRARNN</sequence>
<reference evidence="3" key="5">
    <citation type="submission" date="2011-05" db="EMBL/GenBank/DDBJ databases">
        <authorList>
            <consortium name="VectorBase"/>
        </authorList>
    </citation>
    <scope>NUCLEOTIDE SEQUENCE</scope>
    <source>
        <strain evidence="3">PEST</strain>
    </source>
</reference>
<dbReference type="VEuPathDB" id="VectorBase:AGAP012079"/>
<name>Q5TN00_ANOGA</name>
<feature type="coiled-coil region" evidence="1">
    <location>
        <begin position="573"/>
        <end position="642"/>
    </location>
</feature>
<evidence type="ECO:0000256" key="1">
    <source>
        <dbReference type="SAM" id="Coils"/>
    </source>
</evidence>
<reference evidence="3" key="2">
    <citation type="submission" date="2002-03" db="EMBL/GenBank/DDBJ databases">
        <authorList>
            <consortium name="The Anopheles Genome Sequencing Consortium"/>
        </authorList>
    </citation>
    <scope>NUCLEOTIDE SEQUENCE</scope>
    <source>
        <strain evidence="3">PEST</strain>
    </source>
</reference>
<accession>Q5TN00</accession>
<dbReference type="STRING" id="7165.Q5TN00"/>
<protein>
    <submittedName>
        <fullName evidence="3">AGAP012079-PA</fullName>
    </submittedName>
</protein>
<feature type="coiled-coil region" evidence="1">
    <location>
        <begin position="414"/>
        <end position="466"/>
    </location>
</feature>
<comment type="caution">
    <text evidence="3">The sequence shown here is derived from an EMBL/GenBank/DDBJ whole genome shotgun (WGS) entry which is preliminary data.</text>
</comment>
<feature type="coiled-coil region" evidence="1">
    <location>
        <begin position="99"/>
        <end position="193"/>
    </location>
</feature>
<keyword evidence="1" id="KW-0175">Coiled coil</keyword>
<evidence type="ECO:0000256" key="2">
    <source>
        <dbReference type="SAM" id="MobiDB-lite"/>
    </source>
</evidence>
<evidence type="ECO:0000313" key="3">
    <source>
        <dbReference type="EMBL" id="EAL38762.3"/>
    </source>
</evidence>
<dbReference type="eggNOG" id="ENOG502TAPM">
    <property type="taxonomic scope" value="Eukaryota"/>
</dbReference>
<dbReference type="HOGENOM" id="CLU_325872_0_0_1"/>
<organism evidence="3">
    <name type="scientific">Anopheles gambiae</name>
    <name type="common">African malaria mosquito</name>
    <dbReference type="NCBI Taxonomy" id="7165"/>
    <lineage>
        <taxon>Eukaryota</taxon>
        <taxon>Metazoa</taxon>
        <taxon>Ecdysozoa</taxon>
        <taxon>Arthropoda</taxon>
        <taxon>Hexapoda</taxon>
        <taxon>Insecta</taxon>
        <taxon>Pterygota</taxon>
        <taxon>Neoptera</taxon>
        <taxon>Endopterygota</taxon>
        <taxon>Diptera</taxon>
        <taxon>Nematocera</taxon>
        <taxon>Culicoidea</taxon>
        <taxon>Culicidae</taxon>
        <taxon>Anophelinae</taxon>
        <taxon>Anopheles</taxon>
    </lineage>
</organism>
<feature type="coiled-coil region" evidence="1">
    <location>
        <begin position="495"/>
        <end position="529"/>
    </location>
</feature>
<dbReference type="VEuPathDB" id="VectorBase:AGAMI1_008535"/>
<dbReference type="AlphaFoldDB" id="Q5TN00"/>